<dbReference type="Proteomes" id="UP000256913">
    <property type="component" value="Unassembled WGS sequence"/>
</dbReference>
<gene>
    <name evidence="1" type="ORF">DFJ67_1972</name>
</gene>
<dbReference type="InterPro" id="IPR016888">
    <property type="entry name" value="UCP028498"/>
</dbReference>
<comment type="caution">
    <text evidence="1">The sequence shown here is derived from an EMBL/GenBank/DDBJ whole genome shotgun (WGS) entry which is preliminary data.</text>
</comment>
<sequence>MAALDYFAKTDTVRIATGLRAGGEVVTPIWAVVVDGVPYIRSGYGPDSKWYRRAHRTGQAAFVDGARRYQAGITDIADEPTLAAVDAAYRAKYASQSGVKEMVARSARDCTMRVDLVA</sequence>
<name>A0A3D9ZFI1_9ACTN</name>
<dbReference type="Pfam" id="PF10012">
    <property type="entry name" value="DUF2255"/>
    <property type="match status" value="1"/>
</dbReference>
<accession>A0A3D9ZFI1</accession>
<protein>
    <recommendedName>
        <fullName evidence="3">DUF2255 family protein</fullName>
    </recommendedName>
</protein>
<organism evidence="1 2">
    <name type="scientific">Asanoa ferruginea</name>
    <dbReference type="NCBI Taxonomy" id="53367"/>
    <lineage>
        <taxon>Bacteria</taxon>
        <taxon>Bacillati</taxon>
        <taxon>Actinomycetota</taxon>
        <taxon>Actinomycetes</taxon>
        <taxon>Micromonosporales</taxon>
        <taxon>Micromonosporaceae</taxon>
        <taxon>Asanoa</taxon>
    </lineage>
</organism>
<evidence type="ECO:0000313" key="2">
    <source>
        <dbReference type="Proteomes" id="UP000256913"/>
    </source>
</evidence>
<dbReference type="EMBL" id="QUMQ01000001">
    <property type="protein sequence ID" value="REF96007.1"/>
    <property type="molecule type" value="Genomic_DNA"/>
</dbReference>
<dbReference type="AlphaFoldDB" id="A0A3D9ZFI1"/>
<keyword evidence="2" id="KW-1185">Reference proteome</keyword>
<evidence type="ECO:0000313" key="1">
    <source>
        <dbReference type="EMBL" id="REF96007.1"/>
    </source>
</evidence>
<dbReference type="SUPFAM" id="SSF50475">
    <property type="entry name" value="FMN-binding split barrel"/>
    <property type="match status" value="1"/>
</dbReference>
<reference evidence="1 2" key="1">
    <citation type="submission" date="2018-08" db="EMBL/GenBank/DDBJ databases">
        <title>Sequencing the genomes of 1000 actinobacteria strains.</title>
        <authorList>
            <person name="Klenk H.-P."/>
        </authorList>
    </citation>
    <scope>NUCLEOTIDE SEQUENCE [LARGE SCALE GENOMIC DNA]</scope>
    <source>
        <strain evidence="1 2">DSM 44099</strain>
    </source>
</reference>
<dbReference type="RefSeq" id="WP_116067601.1">
    <property type="nucleotide sequence ID" value="NZ_BONB01000013.1"/>
</dbReference>
<dbReference type="Gene3D" id="2.30.110.10">
    <property type="entry name" value="Electron Transport, Fmn-binding Protein, Chain A"/>
    <property type="match status" value="1"/>
</dbReference>
<evidence type="ECO:0008006" key="3">
    <source>
        <dbReference type="Google" id="ProtNLM"/>
    </source>
</evidence>
<dbReference type="InterPro" id="IPR012349">
    <property type="entry name" value="Split_barrel_FMN-bd"/>
</dbReference>
<dbReference type="OrthoDB" id="162563at2"/>
<proteinExistence type="predicted"/>